<proteinExistence type="predicted"/>
<dbReference type="Pfam" id="PF11651">
    <property type="entry name" value="P22_CoatProtein"/>
    <property type="match status" value="1"/>
</dbReference>
<accession>A0A5P9K342</accession>
<evidence type="ECO:0000313" key="1">
    <source>
        <dbReference type="EMBL" id="QFU18403.1"/>
    </source>
</evidence>
<reference evidence="1" key="1">
    <citation type="submission" date="2019-04" db="EMBL/GenBank/DDBJ databases">
        <title>Bacteriophage adherence to mucus mediates preventive protection against pathogenic bacteria.</title>
        <authorList>
            <person name="Almeida G.M.F."/>
            <person name="Laanto E."/>
            <person name="Ashrafi R."/>
            <person name="Sundberg L.-R."/>
        </authorList>
    </citation>
    <scope>NUCLEOTIDE SEQUENCE</scope>
</reference>
<dbReference type="InterPro" id="IPR024659">
    <property type="entry name" value="Phage_coat_Gp5"/>
</dbReference>
<sequence>MPNSFAHDKMCTIWEQAAETTGMNMTLSKDLETYTMSDMANKDRTGTASNTNFGSGNGDREFIPQEYRFVVKDGIETTDADFQDVIDRMIPVNRIRSFNVPATIKAKELQDPMRVKKVAEGFARDIANKIDLVCYQTMIEQSTMFIGVNQKFTFDAGIDAETLMLNRGLSKFDRKMFLSNKHYSAVAKDLGAASRDVLVQDALSRAKIPDLATFDTMRSDYLLNLAGNTTATITVNGNQSATVATFGADGFYQDNRSMTLALTNATTTNMPVGTKFTIAGVNAVHPETRQDTGSLMTFTVIKAVTGAPVIQPAIVKDGPYQNCSAQAATGAAVVILNKNTDTPSLFYTPESTVIVPGIVPVIGDGVKTMTLTTENGIPMTMVYWYDGHKMQYNMKAVFNFDVQVVYPNMLGMIMANQA</sequence>
<dbReference type="EMBL" id="MK733234">
    <property type="protein sequence ID" value="QFU18403.1"/>
    <property type="molecule type" value="Genomic_DNA"/>
</dbReference>
<dbReference type="Gene3D" id="2.40.30.240">
    <property type="match status" value="1"/>
</dbReference>
<name>A0A5P9K342_9VIRU</name>
<protein>
    <submittedName>
        <fullName evidence="1">Capsid protein</fullName>
    </submittedName>
</protein>
<organism evidence="1">
    <name type="scientific">Aeromonas phage V46</name>
    <dbReference type="NCBI Taxonomy" id="2653964"/>
    <lineage>
        <taxon>Viruses</taxon>
    </lineage>
</organism>